<dbReference type="EMBL" id="BARW01005352">
    <property type="protein sequence ID" value="GAI78322.1"/>
    <property type="molecule type" value="Genomic_DNA"/>
</dbReference>
<proteinExistence type="predicted"/>
<comment type="caution">
    <text evidence="1">The sequence shown here is derived from an EMBL/GenBank/DDBJ whole genome shotgun (WGS) entry which is preliminary data.</text>
</comment>
<name>X1RC39_9ZZZZ</name>
<gene>
    <name evidence="1" type="ORF">S12H4_11728</name>
</gene>
<dbReference type="AlphaFoldDB" id="X1RC39"/>
<reference evidence="1" key="1">
    <citation type="journal article" date="2014" name="Front. Microbiol.">
        <title>High frequency of phylogenetically diverse reductive dehalogenase-homologous genes in deep subseafloor sedimentary metagenomes.</title>
        <authorList>
            <person name="Kawai M."/>
            <person name="Futagami T."/>
            <person name="Toyoda A."/>
            <person name="Takaki Y."/>
            <person name="Nishi S."/>
            <person name="Hori S."/>
            <person name="Arai W."/>
            <person name="Tsubouchi T."/>
            <person name="Morono Y."/>
            <person name="Uchiyama I."/>
            <person name="Ito T."/>
            <person name="Fujiyama A."/>
            <person name="Inagaki F."/>
            <person name="Takami H."/>
        </authorList>
    </citation>
    <scope>NUCLEOTIDE SEQUENCE</scope>
    <source>
        <strain evidence="1">Expedition CK06-06</strain>
    </source>
</reference>
<evidence type="ECO:0000313" key="1">
    <source>
        <dbReference type="EMBL" id="GAI78322.1"/>
    </source>
</evidence>
<organism evidence="1">
    <name type="scientific">marine sediment metagenome</name>
    <dbReference type="NCBI Taxonomy" id="412755"/>
    <lineage>
        <taxon>unclassified sequences</taxon>
        <taxon>metagenomes</taxon>
        <taxon>ecological metagenomes</taxon>
    </lineage>
</organism>
<feature type="non-terminal residue" evidence="1">
    <location>
        <position position="104"/>
    </location>
</feature>
<accession>X1RC39</accession>
<protein>
    <submittedName>
        <fullName evidence="1">Uncharacterized protein</fullName>
    </submittedName>
</protein>
<sequence>MLEWGYLSSFGQVLPGNVTVRVGIYTLNNTFVAPFGSFQIDNIKFDLWTMPNQMNLVNAYDLEFPSNYSYTNTTFGKGYSYIDTERTYSETEDITFTISKNITG</sequence>